<dbReference type="NCBIfam" id="TIGR01783">
    <property type="entry name" value="TonB-siderophor"/>
    <property type="match status" value="1"/>
</dbReference>
<evidence type="ECO:0000256" key="14">
    <source>
        <dbReference type="RuleBase" id="RU003357"/>
    </source>
</evidence>
<keyword evidence="9" id="KW-0406">Ion transport</keyword>
<evidence type="ECO:0000259" key="15">
    <source>
        <dbReference type="Pfam" id="PF00593"/>
    </source>
</evidence>
<dbReference type="InterPro" id="IPR000531">
    <property type="entry name" value="Beta-barrel_TonB"/>
</dbReference>
<evidence type="ECO:0000256" key="13">
    <source>
        <dbReference type="PROSITE-ProRule" id="PRU01360"/>
    </source>
</evidence>
<evidence type="ECO:0000256" key="1">
    <source>
        <dbReference type="ARBA" id="ARBA00004571"/>
    </source>
</evidence>
<evidence type="ECO:0000256" key="12">
    <source>
        <dbReference type="ARBA" id="ARBA00023237"/>
    </source>
</evidence>
<evidence type="ECO:0000256" key="8">
    <source>
        <dbReference type="ARBA" id="ARBA00023004"/>
    </source>
</evidence>
<keyword evidence="7" id="KW-0732">Signal</keyword>
<dbReference type="PANTHER" id="PTHR32552">
    <property type="entry name" value="FERRICHROME IRON RECEPTOR-RELATED"/>
    <property type="match status" value="1"/>
</dbReference>
<dbReference type="GO" id="GO:0038023">
    <property type="term" value="F:signaling receptor activity"/>
    <property type="evidence" value="ECO:0007669"/>
    <property type="project" value="InterPro"/>
</dbReference>
<dbReference type="GO" id="GO:0009279">
    <property type="term" value="C:cell outer membrane"/>
    <property type="evidence" value="ECO:0007669"/>
    <property type="project" value="UniProtKB-SubCell"/>
</dbReference>
<gene>
    <name evidence="18" type="ORF">OXH18_20565</name>
</gene>
<evidence type="ECO:0000259" key="17">
    <source>
        <dbReference type="Pfam" id="PF11741"/>
    </source>
</evidence>
<evidence type="ECO:0000256" key="7">
    <source>
        <dbReference type="ARBA" id="ARBA00022729"/>
    </source>
</evidence>
<dbReference type="Pfam" id="PF07715">
    <property type="entry name" value="Plug"/>
    <property type="match status" value="1"/>
</dbReference>
<evidence type="ECO:0000256" key="4">
    <source>
        <dbReference type="ARBA" id="ARBA00022452"/>
    </source>
</evidence>
<dbReference type="InterPro" id="IPR036942">
    <property type="entry name" value="Beta-barrel_TonB_sf"/>
</dbReference>
<dbReference type="KEGG" id="tsin:OXH18_20565"/>
<dbReference type="Pfam" id="PF00593">
    <property type="entry name" value="TonB_dep_Rec_b-barrel"/>
    <property type="match status" value="1"/>
</dbReference>
<comment type="subcellular location">
    <subcellularLocation>
        <location evidence="1 13">Cell outer membrane</location>
        <topology evidence="1 13">Multi-pass membrane protein</topology>
    </subcellularLocation>
</comment>
<name>A0A9E9CAY9_9CYAN</name>
<comment type="similarity">
    <text evidence="2 13 14">Belongs to the TonB-dependent receptor family.</text>
</comment>
<evidence type="ECO:0000256" key="10">
    <source>
        <dbReference type="ARBA" id="ARBA00023077"/>
    </source>
</evidence>
<keyword evidence="19" id="KW-1185">Reference proteome</keyword>
<keyword evidence="3 13" id="KW-0813">Transport</keyword>
<dbReference type="Pfam" id="PF11741">
    <property type="entry name" value="AMIN"/>
    <property type="match status" value="1"/>
</dbReference>
<dbReference type="Gene3D" id="2.170.130.10">
    <property type="entry name" value="TonB-dependent receptor, plug domain"/>
    <property type="match status" value="1"/>
</dbReference>
<evidence type="ECO:0000256" key="3">
    <source>
        <dbReference type="ARBA" id="ARBA00022448"/>
    </source>
</evidence>
<keyword evidence="8" id="KW-0408">Iron</keyword>
<dbReference type="Proteomes" id="UP001163152">
    <property type="component" value="Chromosome"/>
</dbReference>
<keyword evidence="12 13" id="KW-0998">Cell outer membrane</keyword>
<dbReference type="RefSeq" id="WP_268609335.1">
    <property type="nucleotide sequence ID" value="NZ_CP113797.1"/>
</dbReference>
<dbReference type="GO" id="GO:0015344">
    <property type="term" value="F:siderophore uptake transmembrane transporter activity"/>
    <property type="evidence" value="ECO:0007669"/>
    <property type="project" value="TreeGrafter"/>
</dbReference>
<dbReference type="FunFam" id="2.40.170.20:FF:000005">
    <property type="entry name" value="TonB-dependent siderophore receptor"/>
    <property type="match status" value="1"/>
</dbReference>
<dbReference type="GO" id="GO:0015891">
    <property type="term" value="P:siderophore transport"/>
    <property type="evidence" value="ECO:0007669"/>
    <property type="project" value="InterPro"/>
</dbReference>
<dbReference type="FunFam" id="2.170.130.10:FF:000001">
    <property type="entry name" value="Catecholate siderophore TonB-dependent receptor"/>
    <property type="match status" value="1"/>
</dbReference>
<evidence type="ECO:0000256" key="9">
    <source>
        <dbReference type="ARBA" id="ARBA00023065"/>
    </source>
</evidence>
<feature type="domain" description="TonB-dependent receptor-like beta-barrel" evidence="15">
    <location>
        <begin position="410"/>
        <end position="850"/>
    </location>
</feature>
<dbReference type="EMBL" id="CP113797">
    <property type="protein sequence ID" value="WAL59540.1"/>
    <property type="molecule type" value="Genomic_DNA"/>
</dbReference>
<evidence type="ECO:0000256" key="11">
    <source>
        <dbReference type="ARBA" id="ARBA00023136"/>
    </source>
</evidence>
<accession>A0A9E9CAY9</accession>
<feature type="domain" description="AMIN" evidence="17">
    <location>
        <begin position="96"/>
        <end position="191"/>
    </location>
</feature>
<organism evidence="18 19">
    <name type="scientific">Thermocoleostomius sinensis A174</name>
    <dbReference type="NCBI Taxonomy" id="2016057"/>
    <lineage>
        <taxon>Bacteria</taxon>
        <taxon>Bacillati</taxon>
        <taxon>Cyanobacteriota</taxon>
        <taxon>Cyanophyceae</taxon>
        <taxon>Oculatellales</taxon>
        <taxon>Oculatellaceae</taxon>
        <taxon>Thermocoleostomius</taxon>
    </lineage>
</organism>
<reference evidence="18" key="1">
    <citation type="submission" date="2022-12" db="EMBL/GenBank/DDBJ databases">
        <title>Polyphasic identification of a Novel Hot-Spring Cyanobacterium Ocullathermofonsia sinensis gen nov. sp. nov. and Genomic Insights on its Adaptations to the Thermal Habitat.</title>
        <authorList>
            <person name="Daroch M."/>
            <person name="Tang J."/>
            <person name="Jiang Y."/>
        </authorList>
    </citation>
    <scope>NUCLEOTIDE SEQUENCE</scope>
    <source>
        <strain evidence="18">PKUAC-SCTA174</strain>
    </source>
</reference>
<keyword evidence="18" id="KW-0675">Receptor</keyword>
<keyword evidence="4 13" id="KW-1134">Transmembrane beta strand</keyword>
<evidence type="ECO:0000313" key="19">
    <source>
        <dbReference type="Proteomes" id="UP001163152"/>
    </source>
</evidence>
<dbReference type="Gene3D" id="2.40.170.20">
    <property type="entry name" value="TonB-dependent receptor, beta-barrel domain"/>
    <property type="match status" value="1"/>
</dbReference>
<dbReference type="CDD" id="cd01347">
    <property type="entry name" value="ligand_gated_channel"/>
    <property type="match status" value="1"/>
</dbReference>
<dbReference type="PROSITE" id="PS52016">
    <property type="entry name" value="TONB_DEPENDENT_REC_3"/>
    <property type="match status" value="1"/>
</dbReference>
<dbReference type="InterPro" id="IPR012910">
    <property type="entry name" value="Plug_dom"/>
</dbReference>
<dbReference type="InterPro" id="IPR021731">
    <property type="entry name" value="AMIN_dom"/>
</dbReference>
<dbReference type="SUPFAM" id="SSF56935">
    <property type="entry name" value="Porins"/>
    <property type="match status" value="1"/>
</dbReference>
<evidence type="ECO:0000256" key="6">
    <source>
        <dbReference type="ARBA" id="ARBA00022692"/>
    </source>
</evidence>
<dbReference type="PANTHER" id="PTHR32552:SF68">
    <property type="entry name" value="FERRICHROME OUTER MEMBRANE TRANSPORTER_PHAGE RECEPTOR"/>
    <property type="match status" value="1"/>
</dbReference>
<protein>
    <submittedName>
        <fullName evidence="18">TonB-dependent siderophore receptor</fullName>
    </submittedName>
</protein>
<evidence type="ECO:0000256" key="2">
    <source>
        <dbReference type="ARBA" id="ARBA00009810"/>
    </source>
</evidence>
<keyword evidence="10 14" id="KW-0798">TonB box</keyword>
<evidence type="ECO:0000256" key="5">
    <source>
        <dbReference type="ARBA" id="ARBA00022496"/>
    </source>
</evidence>
<feature type="domain" description="TonB-dependent receptor plug" evidence="16">
    <location>
        <begin position="234"/>
        <end position="337"/>
    </location>
</feature>
<dbReference type="InterPro" id="IPR039426">
    <property type="entry name" value="TonB-dep_rcpt-like"/>
</dbReference>
<sequence length="881" mass="96790">MGISLRNWNNGSRFGVGNRERSPALLGICVLSALILQPRPAQAIEDLTLQTALQAPAIDEGSGADIPQLSDLEQPATTIEDWIAQISQALVQVTGVRVEVTESGLQVVLDVTEGELPTPTMRSVGNAWITDFPDAVLAVPDGEEFSQANPIEGIALVSVTSLPGDRVRVAITGVNAPPMVDVREEGQEFVLSVVPGTEGAGTDQDAIQVVVTAEQDEGYNPSRATTATRTDTPLRDIPASITVIPRQVIEDQGAVRLDEILRNASGVTFSSSFGNRGQDFRIRGFGATQFRNGLREDAGGGGSFVNRTAQETANIERVEVLRGPASVLFGQGEPGGVINLVSKSPLTVPYYDIEFTAGNFNFYRPTLDFSGPLTDDGALAYRLNLVYEDTDSFRDFADSRRYFIAPTLAWRMGADTTLTLEASYLQDRRTFDRGLIVLNGDDRPADLPLNRALFDPRFSASNFDETRAYLYFDHEFSDNLSIRSAFRYTTSFESDREGTSNAIGLLDDNRTVELESYFGDQRFETYTFQNDLVWGFDTGSIAHTLLIGLELASNNARFTSQAPAEQQALTGGLLDIFDPDYDAITYTGGYQFTFDGNRQNQRTLGIYVQDQINILDNLIVLLGGRFDSIDSEERFGDFSQNSNDNAFSPRVGLVYQPNATLSLYASYARSFVPEAGRSADNTPFEPTRGTQYEIGIKADFLDGRLSTTLAAYDITRSNITTLDPDNPNFSIQVGEQRDRGIDFDIAGEILPGWNIIAGYSYLDASITRDNTFEVGNRLNNAPRNSASLWTTYTIQSGDLRGLGFGAGIFFVDQRAGDLANSFTLPSYTRFDAALYYNRDNFRAALNFKNLFDTEYFAGSQSRFAVVPGAPFEVRGTVSWQF</sequence>
<proteinExistence type="inferred from homology"/>
<evidence type="ECO:0000313" key="18">
    <source>
        <dbReference type="EMBL" id="WAL59540.1"/>
    </source>
</evidence>
<keyword evidence="5" id="KW-0410">Iron transport</keyword>
<dbReference type="InterPro" id="IPR037066">
    <property type="entry name" value="Plug_dom_sf"/>
</dbReference>
<dbReference type="InterPro" id="IPR010105">
    <property type="entry name" value="TonB_sidphr_rcpt"/>
</dbReference>
<keyword evidence="6 13" id="KW-0812">Transmembrane</keyword>
<dbReference type="AlphaFoldDB" id="A0A9E9CAY9"/>
<keyword evidence="11 13" id="KW-0472">Membrane</keyword>
<evidence type="ECO:0000259" key="16">
    <source>
        <dbReference type="Pfam" id="PF07715"/>
    </source>
</evidence>